<dbReference type="AlphaFoldDB" id="A0A1G8T1H3"/>
<name>A0A1G8T1H3_9GAMM</name>
<dbReference type="InterPro" id="IPR050109">
    <property type="entry name" value="HTH-type_TetR-like_transc_reg"/>
</dbReference>
<dbReference type="OrthoDB" id="116240at2"/>
<evidence type="ECO:0000259" key="3">
    <source>
        <dbReference type="PROSITE" id="PS50977"/>
    </source>
</evidence>
<keyword evidence="1 2" id="KW-0238">DNA-binding</keyword>
<dbReference type="Gene3D" id="1.10.357.10">
    <property type="entry name" value="Tetracycline Repressor, domain 2"/>
    <property type="match status" value="1"/>
</dbReference>
<dbReference type="InterPro" id="IPR009057">
    <property type="entry name" value="Homeodomain-like_sf"/>
</dbReference>
<dbReference type="PANTHER" id="PTHR30055:SF222">
    <property type="entry name" value="REGULATORY PROTEIN"/>
    <property type="match status" value="1"/>
</dbReference>
<gene>
    <name evidence="4" type="ORF">SAMN04488540_10777</name>
</gene>
<feature type="DNA-binding region" description="H-T-H motif" evidence="2">
    <location>
        <begin position="26"/>
        <end position="45"/>
    </location>
</feature>
<evidence type="ECO:0000313" key="4">
    <source>
        <dbReference type="EMBL" id="SDJ35286.1"/>
    </source>
</evidence>
<dbReference type="PRINTS" id="PR00455">
    <property type="entry name" value="HTHTETR"/>
</dbReference>
<organism evidence="4 5">
    <name type="scientific">Ferrimonas sediminum</name>
    <dbReference type="NCBI Taxonomy" id="718193"/>
    <lineage>
        <taxon>Bacteria</taxon>
        <taxon>Pseudomonadati</taxon>
        <taxon>Pseudomonadota</taxon>
        <taxon>Gammaproteobacteria</taxon>
        <taxon>Alteromonadales</taxon>
        <taxon>Ferrimonadaceae</taxon>
        <taxon>Ferrimonas</taxon>
    </lineage>
</organism>
<dbReference type="SUPFAM" id="SSF46689">
    <property type="entry name" value="Homeodomain-like"/>
    <property type="match status" value="1"/>
</dbReference>
<protein>
    <submittedName>
        <fullName evidence="4">DNA-binding transcriptional regulator, AcrR family</fullName>
    </submittedName>
</protein>
<keyword evidence="5" id="KW-1185">Reference proteome</keyword>
<dbReference type="GO" id="GO:0003677">
    <property type="term" value="F:DNA binding"/>
    <property type="evidence" value="ECO:0007669"/>
    <property type="project" value="UniProtKB-UniRule"/>
</dbReference>
<dbReference type="InterPro" id="IPR001647">
    <property type="entry name" value="HTH_TetR"/>
</dbReference>
<dbReference type="RefSeq" id="WP_090365158.1">
    <property type="nucleotide sequence ID" value="NZ_FNEM01000007.1"/>
</dbReference>
<accession>A0A1G8T1H3</accession>
<proteinExistence type="predicted"/>
<dbReference type="PANTHER" id="PTHR30055">
    <property type="entry name" value="HTH-TYPE TRANSCRIPTIONAL REGULATOR RUTR"/>
    <property type="match status" value="1"/>
</dbReference>
<dbReference type="Pfam" id="PF00440">
    <property type="entry name" value="TetR_N"/>
    <property type="match status" value="1"/>
</dbReference>
<dbReference type="EMBL" id="FNEM01000007">
    <property type="protein sequence ID" value="SDJ35286.1"/>
    <property type="molecule type" value="Genomic_DNA"/>
</dbReference>
<evidence type="ECO:0000313" key="5">
    <source>
        <dbReference type="Proteomes" id="UP000199527"/>
    </source>
</evidence>
<dbReference type="PROSITE" id="PS50977">
    <property type="entry name" value="HTH_TETR_2"/>
    <property type="match status" value="1"/>
</dbReference>
<reference evidence="5" key="1">
    <citation type="submission" date="2016-10" db="EMBL/GenBank/DDBJ databases">
        <authorList>
            <person name="Varghese N."/>
            <person name="Submissions S."/>
        </authorList>
    </citation>
    <scope>NUCLEOTIDE SEQUENCE [LARGE SCALE GENOMIC DNA]</scope>
    <source>
        <strain evidence="5">DSM 23317</strain>
    </source>
</reference>
<evidence type="ECO:0000256" key="1">
    <source>
        <dbReference type="ARBA" id="ARBA00023125"/>
    </source>
</evidence>
<feature type="domain" description="HTH tetR-type" evidence="3">
    <location>
        <begin position="3"/>
        <end position="63"/>
    </location>
</feature>
<dbReference type="Proteomes" id="UP000199527">
    <property type="component" value="Unassembled WGS sequence"/>
</dbReference>
<evidence type="ECO:0000256" key="2">
    <source>
        <dbReference type="PROSITE-ProRule" id="PRU00335"/>
    </source>
</evidence>
<sequence>MSASKRQQILDAALVLFVQQGLEGAATAKIAKAAGVATGTLFHHFANKQELISALYLQIKRQMADTLPPLDTDARTLEMASAIWQGAMAWALAHPDKIRFLLAYYQSPFLTAETRKTAKFETLGFVLELLQMGRKEGVIADHPDDLMMEMCHTLFMTSAAYFIDHPQLREDADHQQAAMAMFWNALAKPGHQI</sequence>